<keyword evidence="1" id="KW-0175">Coiled coil</keyword>
<evidence type="ECO:0000313" key="2">
    <source>
        <dbReference type="EMBL" id="KAL0373630.1"/>
    </source>
</evidence>
<evidence type="ECO:0000256" key="1">
    <source>
        <dbReference type="SAM" id="Coils"/>
    </source>
</evidence>
<comment type="caution">
    <text evidence="2">The sequence shown here is derived from an EMBL/GenBank/DDBJ whole genome shotgun (WGS) entry which is preliminary data.</text>
</comment>
<accession>A0AAW2R0X7</accession>
<feature type="coiled-coil region" evidence="1">
    <location>
        <begin position="18"/>
        <end position="45"/>
    </location>
</feature>
<name>A0AAW2R0X7_SESRA</name>
<reference evidence="2" key="2">
    <citation type="journal article" date="2024" name="Plant">
        <title>Genomic evolution and insights into agronomic trait innovations of Sesamum species.</title>
        <authorList>
            <person name="Miao H."/>
            <person name="Wang L."/>
            <person name="Qu L."/>
            <person name="Liu H."/>
            <person name="Sun Y."/>
            <person name="Le M."/>
            <person name="Wang Q."/>
            <person name="Wei S."/>
            <person name="Zheng Y."/>
            <person name="Lin W."/>
            <person name="Duan Y."/>
            <person name="Cao H."/>
            <person name="Xiong S."/>
            <person name="Wang X."/>
            <person name="Wei L."/>
            <person name="Li C."/>
            <person name="Ma Q."/>
            <person name="Ju M."/>
            <person name="Zhao R."/>
            <person name="Li G."/>
            <person name="Mu C."/>
            <person name="Tian Q."/>
            <person name="Mei H."/>
            <person name="Zhang T."/>
            <person name="Gao T."/>
            <person name="Zhang H."/>
        </authorList>
    </citation>
    <scope>NUCLEOTIDE SEQUENCE</scope>
    <source>
        <strain evidence="2">G02</strain>
    </source>
</reference>
<organism evidence="2">
    <name type="scientific">Sesamum radiatum</name>
    <name type="common">Black benniseed</name>
    <dbReference type="NCBI Taxonomy" id="300843"/>
    <lineage>
        <taxon>Eukaryota</taxon>
        <taxon>Viridiplantae</taxon>
        <taxon>Streptophyta</taxon>
        <taxon>Embryophyta</taxon>
        <taxon>Tracheophyta</taxon>
        <taxon>Spermatophyta</taxon>
        <taxon>Magnoliopsida</taxon>
        <taxon>eudicotyledons</taxon>
        <taxon>Gunneridae</taxon>
        <taxon>Pentapetalae</taxon>
        <taxon>asterids</taxon>
        <taxon>lamiids</taxon>
        <taxon>Lamiales</taxon>
        <taxon>Pedaliaceae</taxon>
        <taxon>Sesamum</taxon>
    </lineage>
</organism>
<dbReference type="EMBL" id="JACGWJ010000014">
    <property type="protein sequence ID" value="KAL0373630.1"/>
    <property type="molecule type" value="Genomic_DNA"/>
</dbReference>
<proteinExistence type="predicted"/>
<gene>
    <name evidence="2" type="ORF">Sradi_3278700</name>
</gene>
<sequence>MWGVYEVNTLAKVVSKHFEKYSGEINRLSLALAEANKAKERLEGELLDSIALGNELRDSLNREVASRSKFLKFEVGKVYLAALAKAAHLYDQTI</sequence>
<protein>
    <submittedName>
        <fullName evidence="2">Uncharacterized protein</fullName>
    </submittedName>
</protein>
<reference evidence="2" key="1">
    <citation type="submission" date="2020-06" db="EMBL/GenBank/DDBJ databases">
        <authorList>
            <person name="Li T."/>
            <person name="Hu X."/>
            <person name="Zhang T."/>
            <person name="Song X."/>
            <person name="Zhang H."/>
            <person name="Dai N."/>
            <person name="Sheng W."/>
            <person name="Hou X."/>
            <person name="Wei L."/>
        </authorList>
    </citation>
    <scope>NUCLEOTIDE SEQUENCE</scope>
    <source>
        <strain evidence="2">G02</strain>
        <tissue evidence="2">Leaf</tissue>
    </source>
</reference>
<dbReference type="AlphaFoldDB" id="A0AAW2R0X7"/>